<dbReference type="PANTHER" id="PTHR31336:SF3">
    <property type="entry name" value="PROTEIN LIN-37 HOMOLOG"/>
    <property type="match status" value="1"/>
</dbReference>
<sequence length="136" mass="15953">MDNDPTNRNIKPHNDTPYSSQEDTATSNSEDEEDNIIISIPPPNIPFNNIDENGKYRSPRIPEPEPQPTDRIENYLYDSAVTPPSQQLLLDHLQHWRRIRENWKRKSAENDSRYHDGMKMLSDMFSRHVYDTSVSQ</sequence>
<dbReference type="HOGENOM" id="CLU_1874725_0_0_1"/>
<keyword evidence="3" id="KW-1185">Reference proteome</keyword>
<organism evidence="2 3">
    <name type="scientific">Ciona savignyi</name>
    <name type="common">Pacific transparent sea squirt</name>
    <dbReference type="NCBI Taxonomy" id="51511"/>
    <lineage>
        <taxon>Eukaryota</taxon>
        <taxon>Metazoa</taxon>
        <taxon>Chordata</taxon>
        <taxon>Tunicata</taxon>
        <taxon>Ascidiacea</taxon>
        <taxon>Phlebobranchia</taxon>
        <taxon>Cionidae</taxon>
        <taxon>Ciona</taxon>
    </lineage>
</organism>
<dbReference type="Pfam" id="PF15306">
    <property type="entry name" value="LIN37"/>
    <property type="match status" value="1"/>
</dbReference>
<dbReference type="GO" id="GO:0017053">
    <property type="term" value="C:transcription repressor complex"/>
    <property type="evidence" value="ECO:0007669"/>
    <property type="project" value="InterPro"/>
</dbReference>
<dbReference type="PANTHER" id="PTHR31336">
    <property type="entry name" value="LIN37 HOMOLOG"/>
    <property type="match status" value="1"/>
</dbReference>
<dbReference type="GO" id="GO:0000122">
    <property type="term" value="P:negative regulation of transcription by RNA polymerase II"/>
    <property type="evidence" value="ECO:0007669"/>
    <property type="project" value="TreeGrafter"/>
</dbReference>
<dbReference type="FunCoup" id="H2YU01">
    <property type="interactions" value="10"/>
</dbReference>
<accession>H2YU01</accession>
<reference evidence="3" key="1">
    <citation type="submission" date="2003-08" db="EMBL/GenBank/DDBJ databases">
        <authorList>
            <person name="Birren B."/>
            <person name="Nusbaum C."/>
            <person name="Abebe A."/>
            <person name="Abouelleil A."/>
            <person name="Adekoya E."/>
            <person name="Ait-zahra M."/>
            <person name="Allen N."/>
            <person name="Allen T."/>
            <person name="An P."/>
            <person name="Anderson M."/>
            <person name="Anderson S."/>
            <person name="Arachchi H."/>
            <person name="Armbruster J."/>
            <person name="Bachantsang P."/>
            <person name="Baldwin J."/>
            <person name="Barry A."/>
            <person name="Bayul T."/>
            <person name="Blitshsteyn B."/>
            <person name="Bloom T."/>
            <person name="Blye J."/>
            <person name="Boguslavskiy L."/>
            <person name="Borowsky M."/>
            <person name="Boukhgalter B."/>
            <person name="Brunache A."/>
            <person name="Butler J."/>
            <person name="Calixte N."/>
            <person name="Calvo S."/>
            <person name="Camarata J."/>
            <person name="Campo K."/>
            <person name="Chang J."/>
            <person name="Cheshatsang Y."/>
            <person name="Citroen M."/>
            <person name="Collymore A."/>
            <person name="Considine T."/>
            <person name="Cook A."/>
            <person name="Cooke P."/>
            <person name="Corum B."/>
            <person name="Cuomo C."/>
            <person name="David R."/>
            <person name="Dawoe T."/>
            <person name="Degray S."/>
            <person name="Dodge S."/>
            <person name="Dooley K."/>
            <person name="Dorje P."/>
            <person name="Dorjee K."/>
            <person name="Dorris L."/>
            <person name="Duffey N."/>
            <person name="Dupes A."/>
            <person name="Elkins T."/>
            <person name="Engels R."/>
            <person name="Erickson J."/>
            <person name="Farina A."/>
            <person name="Faro S."/>
            <person name="Ferreira P."/>
            <person name="Fischer H."/>
            <person name="Fitzgerald M."/>
            <person name="Foley K."/>
            <person name="Gage D."/>
            <person name="Galagan J."/>
            <person name="Gearin G."/>
            <person name="Gnerre S."/>
            <person name="Gnirke A."/>
            <person name="Goyette A."/>
            <person name="Graham J."/>
            <person name="Grandbois E."/>
            <person name="Gyaltsen K."/>
            <person name="Hafez N."/>
            <person name="Hagopian D."/>
            <person name="Hagos B."/>
            <person name="Hall J."/>
            <person name="Hatcher B."/>
            <person name="Heller A."/>
            <person name="Higgins H."/>
            <person name="Honan T."/>
            <person name="Horn A."/>
            <person name="Houde N."/>
            <person name="Hughes L."/>
            <person name="Hulme W."/>
            <person name="Husby E."/>
            <person name="Iliev I."/>
            <person name="Jaffe D."/>
            <person name="Jones C."/>
            <person name="Kamal M."/>
            <person name="Kamat A."/>
            <person name="Kamvysselis M."/>
            <person name="Karlsson E."/>
            <person name="Kells C."/>
            <person name="Kieu A."/>
            <person name="Kisner P."/>
            <person name="Kodira C."/>
            <person name="Kulbokas E."/>
            <person name="Labutti K."/>
            <person name="Lama D."/>
            <person name="Landers T."/>
            <person name="Leger J."/>
            <person name="Levine S."/>
            <person name="Lewis D."/>
            <person name="Lewis T."/>
            <person name="Lindblad-toh K."/>
            <person name="Liu X."/>
            <person name="Lokyitsang T."/>
            <person name="Lokyitsang Y."/>
            <person name="Lucien O."/>
            <person name="Lui A."/>
            <person name="Ma L.J."/>
            <person name="Mabbitt R."/>
            <person name="Macdonald J."/>
            <person name="Maclean C."/>
            <person name="Major J."/>
            <person name="Manning J."/>
            <person name="Marabella R."/>
            <person name="Maru K."/>
            <person name="Matthews C."/>
            <person name="Mauceli E."/>
            <person name="Mccarthy M."/>
            <person name="Mcdonough S."/>
            <person name="Mcghee T."/>
            <person name="Meldrim J."/>
            <person name="Meneus L."/>
            <person name="Mesirov J."/>
            <person name="Mihalev A."/>
            <person name="Mihova T."/>
            <person name="Mikkelsen T."/>
            <person name="Mlenga V."/>
            <person name="Moru K."/>
            <person name="Mozes J."/>
            <person name="Mulrain L."/>
            <person name="Munson G."/>
            <person name="Naylor J."/>
            <person name="Newes C."/>
            <person name="Nguyen C."/>
            <person name="Nguyen N."/>
            <person name="Nguyen T."/>
            <person name="Nicol R."/>
            <person name="Nielsen C."/>
            <person name="Nizzari M."/>
            <person name="Norbu C."/>
            <person name="Norbu N."/>
            <person name="O'donnell P."/>
            <person name="Okoawo O."/>
            <person name="O'leary S."/>
            <person name="Omotosho B."/>
            <person name="O'neill K."/>
            <person name="Osman S."/>
            <person name="Parker S."/>
            <person name="Perrin D."/>
            <person name="Phunkhang P."/>
            <person name="Piqani B."/>
            <person name="Purcell S."/>
            <person name="Rachupka T."/>
            <person name="Ramasamy U."/>
            <person name="Rameau R."/>
            <person name="Ray V."/>
            <person name="Raymond C."/>
            <person name="Retta R."/>
            <person name="Richardson S."/>
            <person name="Rise C."/>
            <person name="Rodriguez J."/>
            <person name="Rogers J."/>
            <person name="Rogov P."/>
            <person name="Rutman M."/>
            <person name="Schupbach R."/>
            <person name="Seaman C."/>
            <person name="Settipalli S."/>
            <person name="Sharpe T."/>
            <person name="Sheridan J."/>
            <person name="Sherpa N."/>
            <person name="Shi J."/>
            <person name="Smirnov S."/>
            <person name="Smith C."/>
            <person name="Sougnez C."/>
            <person name="Spencer B."/>
            <person name="Stalker J."/>
            <person name="Stange-thomann N."/>
            <person name="Stavropoulos S."/>
            <person name="Stetson K."/>
            <person name="Stone C."/>
            <person name="Stone S."/>
            <person name="Stubbs M."/>
            <person name="Talamas J."/>
            <person name="Tchuinga P."/>
            <person name="Tenzing P."/>
            <person name="Tesfaye S."/>
            <person name="Theodore J."/>
            <person name="Thoulutsang Y."/>
            <person name="Topham K."/>
            <person name="Towey S."/>
            <person name="Tsamla T."/>
            <person name="Tsomo N."/>
            <person name="Vallee D."/>
            <person name="Vassiliev H."/>
            <person name="Venkataraman V."/>
            <person name="Vinson J."/>
            <person name="Vo A."/>
            <person name="Wade C."/>
            <person name="Wang S."/>
            <person name="Wangchuk T."/>
            <person name="Wangdi T."/>
            <person name="Whittaker C."/>
            <person name="Wilkinson J."/>
            <person name="Wu Y."/>
            <person name="Wyman D."/>
            <person name="Yadav S."/>
            <person name="Yang S."/>
            <person name="Yang X."/>
            <person name="Yeager S."/>
            <person name="Yee E."/>
            <person name="Young G."/>
            <person name="Zainoun J."/>
            <person name="Zembeck L."/>
            <person name="Zimmer A."/>
            <person name="Zody M."/>
            <person name="Lander E."/>
        </authorList>
    </citation>
    <scope>NUCLEOTIDE SEQUENCE [LARGE SCALE GENOMIC DNA]</scope>
</reference>
<dbReference type="Ensembl" id="ENSCSAVT00000008924.1">
    <property type="protein sequence ID" value="ENSCSAVP00000008811.1"/>
    <property type="gene ID" value="ENSCSAVG00000005225.1"/>
</dbReference>
<dbReference type="STRING" id="51511.ENSCSAVP00000008811"/>
<evidence type="ECO:0000313" key="3">
    <source>
        <dbReference type="Proteomes" id="UP000007875"/>
    </source>
</evidence>
<dbReference type="Proteomes" id="UP000007875">
    <property type="component" value="Unassembled WGS sequence"/>
</dbReference>
<dbReference type="InParanoid" id="H2YU01"/>
<dbReference type="AlphaFoldDB" id="H2YU01"/>
<protein>
    <submittedName>
        <fullName evidence="2">Uncharacterized protein</fullName>
    </submittedName>
</protein>
<proteinExistence type="predicted"/>
<feature type="compositionally biased region" description="Polar residues" evidence="1">
    <location>
        <begin position="16"/>
        <end position="26"/>
    </location>
</feature>
<reference evidence="2" key="2">
    <citation type="submission" date="2025-08" db="UniProtKB">
        <authorList>
            <consortium name="Ensembl"/>
        </authorList>
    </citation>
    <scope>IDENTIFICATION</scope>
</reference>
<reference evidence="2" key="3">
    <citation type="submission" date="2025-09" db="UniProtKB">
        <authorList>
            <consortium name="Ensembl"/>
        </authorList>
    </citation>
    <scope>IDENTIFICATION</scope>
</reference>
<feature type="region of interest" description="Disordered" evidence="1">
    <location>
        <begin position="1"/>
        <end position="70"/>
    </location>
</feature>
<name>H2YU01_CIOSA</name>
<dbReference type="GO" id="GO:0031523">
    <property type="term" value="C:Myb complex"/>
    <property type="evidence" value="ECO:0007669"/>
    <property type="project" value="TreeGrafter"/>
</dbReference>
<feature type="compositionally biased region" description="Basic and acidic residues" evidence="1">
    <location>
        <begin position="52"/>
        <end position="70"/>
    </location>
</feature>
<evidence type="ECO:0000313" key="2">
    <source>
        <dbReference type="Ensembl" id="ENSCSAVP00000008811.1"/>
    </source>
</evidence>
<dbReference type="GeneTree" id="ENSGT00390000002748"/>
<evidence type="ECO:0000256" key="1">
    <source>
        <dbReference type="SAM" id="MobiDB-lite"/>
    </source>
</evidence>
<dbReference type="InterPro" id="IPR028226">
    <property type="entry name" value="LIN37"/>
</dbReference>